<dbReference type="PANTHER" id="PTHR36440">
    <property type="entry name" value="PUTATIVE (AFU_ORTHOLOGUE AFUA_8G07350)-RELATED"/>
    <property type="match status" value="1"/>
</dbReference>
<dbReference type="PANTHER" id="PTHR36440:SF1">
    <property type="entry name" value="PUTATIVE (AFU_ORTHOLOGUE AFUA_8G07350)-RELATED"/>
    <property type="match status" value="1"/>
</dbReference>
<organism evidence="2 3">
    <name type="scientific">Nocardia neocaledoniensis</name>
    <dbReference type="NCBI Taxonomy" id="236511"/>
    <lineage>
        <taxon>Bacteria</taxon>
        <taxon>Bacillati</taxon>
        <taxon>Actinomycetota</taxon>
        <taxon>Actinomycetes</taxon>
        <taxon>Mycobacteriales</taxon>
        <taxon>Nocardiaceae</taxon>
        <taxon>Nocardia</taxon>
    </lineage>
</organism>
<accession>A0A317N0N6</accession>
<reference evidence="2 3" key="1">
    <citation type="submission" date="2018-05" db="EMBL/GenBank/DDBJ databases">
        <title>Genomic Encyclopedia of Type Strains, Phase IV (KMG-IV): sequencing the most valuable type-strain genomes for metagenomic binning, comparative biology and taxonomic classification.</title>
        <authorList>
            <person name="Goeker M."/>
        </authorList>
    </citation>
    <scope>NUCLEOTIDE SEQUENCE [LARGE SCALE GENOMIC DNA]</scope>
    <source>
        <strain evidence="2 3">DSM 44717</strain>
    </source>
</reference>
<dbReference type="Pfam" id="PF07883">
    <property type="entry name" value="Cupin_2"/>
    <property type="match status" value="1"/>
</dbReference>
<dbReference type="EMBL" id="QGTL01000023">
    <property type="protein sequence ID" value="PWV66907.1"/>
    <property type="molecule type" value="Genomic_DNA"/>
</dbReference>
<dbReference type="SUPFAM" id="SSF51182">
    <property type="entry name" value="RmlC-like cupins"/>
    <property type="match status" value="1"/>
</dbReference>
<evidence type="ECO:0000259" key="1">
    <source>
        <dbReference type="Pfam" id="PF07883"/>
    </source>
</evidence>
<dbReference type="InterPro" id="IPR053146">
    <property type="entry name" value="QDO-like"/>
</dbReference>
<dbReference type="InterPro" id="IPR011051">
    <property type="entry name" value="RmlC_Cupin_sf"/>
</dbReference>
<keyword evidence="3" id="KW-1185">Reference proteome</keyword>
<dbReference type="InterPro" id="IPR013096">
    <property type="entry name" value="Cupin_2"/>
</dbReference>
<name>A0A317N0N6_9NOCA</name>
<dbReference type="InterPro" id="IPR014710">
    <property type="entry name" value="RmlC-like_jellyroll"/>
</dbReference>
<evidence type="ECO:0000313" key="2">
    <source>
        <dbReference type="EMBL" id="PWV66907.1"/>
    </source>
</evidence>
<dbReference type="AlphaFoldDB" id="A0A317N0N6"/>
<protein>
    <recommendedName>
        <fullName evidence="1">Cupin type-2 domain-containing protein</fullName>
    </recommendedName>
</protein>
<proteinExistence type="predicted"/>
<gene>
    <name evidence="2" type="ORF">DFR69_1236</name>
</gene>
<sequence length="185" mass="20531">MADIGTVLTFRNGHRVTLVDRGADEQGAYLRLEHVLPEVGREAGPHWHPEISETWTVRAGRVRFRIDGAEMVAEPGDTVTAPPRAVHEFWNEAPGTVLDHLIRPPLRHWAMFEFWSGLDTSGRTTAGKLPRNPLALGLLWEYQDGYLAGPPAPLQRLVFGGLAALARRTGYARRLRAATVAAWRG</sequence>
<comment type="caution">
    <text evidence="2">The sequence shown here is derived from an EMBL/GenBank/DDBJ whole genome shotgun (WGS) entry which is preliminary data.</text>
</comment>
<feature type="domain" description="Cupin type-2" evidence="1">
    <location>
        <begin position="38"/>
        <end position="95"/>
    </location>
</feature>
<dbReference type="Gene3D" id="2.60.120.10">
    <property type="entry name" value="Jelly Rolls"/>
    <property type="match status" value="1"/>
</dbReference>
<dbReference type="RefSeq" id="WP_110041703.1">
    <property type="nucleotide sequence ID" value="NZ_QGTL01000023.1"/>
</dbReference>
<evidence type="ECO:0000313" key="3">
    <source>
        <dbReference type="Proteomes" id="UP000246410"/>
    </source>
</evidence>
<dbReference type="Proteomes" id="UP000246410">
    <property type="component" value="Unassembled WGS sequence"/>
</dbReference>